<dbReference type="GO" id="GO:0005739">
    <property type="term" value="C:mitochondrion"/>
    <property type="evidence" value="ECO:0007669"/>
    <property type="project" value="TreeGrafter"/>
</dbReference>
<dbReference type="AlphaFoldDB" id="G0UPZ7"/>
<evidence type="ECO:0000256" key="1">
    <source>
        <dbReference type="ARBA" id="ARBA00007409"/>
    </source>
</evidence>
<dbReference type="SFLD" id="SFLDG01203">
    <property type="entry name" value="Prostaglandin_E_synthase_like1"/>
    <property type="match status" value="1"/>
</dbReference>
<dbReference type="InterPro" id="IPR011767">
    <property type="entry name" value="GLR_AS"/>
</dbReference>
<dbReference type="PROSITE" id="PS00195">
    <property type="entry name" value="GLUTAREDOXIN_1"/>
    <property type="match status" value="1"/>
</dbReference>
<comment type="similarity">
    <text evidence="1">Belongs to the GST superfamily.</text>
</comment>
<dbReference type="Gene3D" id="1.20.1050.10">
    <property type="match status" value="1"/>
</dbReference>
<dbReference type="Gene3D" id="3.40.30.10">
    <property type="entry name" value="Glutaredoxin"/>
    <property type="match status" value="1"/>
</dbReference>
<gene>
    <name evidence="4" type="ORF">TCIL3000_7_2720</name>
</gene>
<evidence type="ECO:0000259" key="3">
    <source>
        <dbReference type="Pfam" id="PF00462"/>
    </source>
</evidence>
<dbReference type="GO" id="GO:0001516">
    <property type="term" value="P:prostaglandin biosynthetic process"/>
    <property type="evidence" value="ECO:0007669"/>
    <property type="project" value="UniProtKB-UniPathway"/>
</dbReference>
<dbReference type="EMBL" id="HE575320">
    <property type="protein sequence ID" value="CCC91458.1"/>
    <property type="molecule type" value="Genomic_DNA"/>
</dbReference>
<dbReference type="VEuPathDB" id="TriTrypDB:TcIL3000_7_2720"/>
<dbReference type="InterPro" id="IPR036249">
    <property type="entry name" value="Thioredoxin-like_sf"/>
</dbReference>
<organism evidence="4">
    <name type="scientific">Trypanosoma congolense (strain IL3000)</name>
    <dbReference type="NCBI Taxonomy" id="1068625"/>
    <lineage>
        <taxon>Eukaryota</taxon>
        <taxon>Discoba</taxon>
        <taxon>Euglenozoa</taxon>
        <taxon>Kinetoplastea</taxon>
        <taxon>Metakinetoplastina</taxon>
        <taxon>Trypanosomatida</taxon>
        <taxon>Trypanosomatidae</taxon>
        <taxon>Trypanosoma</taxon>
        <taxon>Nannomonas</taxon>
    </lineage>
</organism>
<proteinExistence type="inferred from homology"/>
<dbReference type="PANTHER" id="PTHR12782:SF9">
    <property type="entry name" value="PROSTAGLANDIN E SYNTHASE 2"/>
    <property type="match status" value="1"/>
</dbReference>
<protein>
    <submittedName>
        <fullName evidence="4">Putative glutathione-S-transferase/glutaredoxin</fullName>
    </submittedName>
</protein>
<dbReference type="SUPFAM" id="SSF52833">
    <property type="entry name" value="Thioredoxin-like"/>
    <property type="match status" value="1"/>
</dbReference>
<dbReference type="PROSITE" id="PS51354">
    <property type="entry name" value="GLUTAREDOXIN_2"/>
    <property type="match status" value="1"/>
</dbReference>
<sequence>MFSKGSTSRKILCTTGAVVAVGFGGAYAAYHRRLKENSSCTAEEFNAAQNQEDLRLALTHIADPKKCPPVLLYRYSTCPFCSTTKSFLDYNKVPHTCVEVEPMFKREISMNAYKKVPQLKFCVKGDEGPFLVDSEIIVSTIAKSVGMGRQLDDPEVKRWRVWARGPLVRLLTLEFNSSLFKAWRAYSYIDDIETIPYRNKLFLKVVGAPVMYLVAHYVTKPRLIKSGHLLPTEDVKVRLHGEVNRFVVEALQDGKRKFHGGAKPDLADLDTHGVLQSVRGHRIYEEIIKETAIKQWLDHMDEVMGREKYVSQQ</sequence>
<keyword evidence="2" id="KW-0443">Lipid metabolism</keyword>
<dbReference type="SUPFAM" id="SSF47616">
    <property type="entry name" value="GST C-terminal domain-like"/>
    <property type="match status" value="1"/>
</dbReference>
<evidence type="ECO:0000313" key="4">
    <source>
        <dbReference type="EMBL" id="CCC91458.1"/>
    </source>
</evidence>
<dbReference type="GO" id="GO:0050220">
    <property type="term" value="F:prostaglandin-E synthase activity"/>
    <property type="evidence" value="ECO:0007669"/>
    <property type="project" value="InterPro"/>
</dbReference>
<evidence type="ECO:0000256" key="2">
    <source>
        <dbReference type="ARBA" id="ARBA00023098"/>
    </source>
</evidence>
<name>G0UPZ7_TRYCI</name>
<dbReference type="GO" id="GO:0016740">
    <property type="term" value="F:transferase activity"/>
    <property type="evidence" value="ECO:0007669"/>
    <property type="project" value="UniProtKB-KW"/>
</dbReference>
<reference evidence="4" key="1">
    <citation type="journal article" date="2012" name="Proc. Natl. Acad. Sci. U.S.A.">
        <title>Antigenic diversity is generated by distinct evolutionary mechanisms in African trypanosome species.</title>
        <authorList>
            <person name="Jackson A.P."/>
            <person name="Berry A."/>
            <person name="Aslett M."/>
            <person name="Allison H.C."/>
            <person name="Burton P."/>
            <person name="Vavrova-Anderson J."/>
            <person name="Brown R."/>
            <person name="Browne H."/>
            <person name="Corton N."/>
            <person name="Hauser H."/>
            <person name="Gamble J."/>
            <person name="Gilderthorp R."/>
            <person name="Marcello L."/>
            <person name="McQuillan J."/>
            <person name="Otto T.D."/>
            <person name="Quail M.A."/>
            <person name="Sanders M.J."/>
            <person name="van Tonder A."/>
            <person name="Ginger M.L."/>
            <person name="Field M.C."/>
            <person name="Barry J.D."/>
            <person name="Hertz-Fowler C."/>
            <person name="Berriman M."/>
        </authorList>
    </citation>
    <scope>NUCLEOTIDE SEQUENCE</scope>
    <source>
        <strain evidence="4">IL3000</strain>
    </source>
</reference>
<dbReference type="Pfam" id="PF00462">
    <property type="entry name" value="Glutaredoxin"/>
    <property type="match status" value="1"/>
</dbReference>
<dbReference type="InterPro" id="IPR040079">
    <property type="entry name" value="Glutathione_S-Trfase"/>
</dbReference>
<dbReference type="InterPro" id="IPR002109">
    <property type="entry name" value="Glutaredoxin"/>
</dbReference>
<dbReference type="SFLD" id="SFLDS00019">
    <property type="entry name" value="Glutathione_Transferase_(cytos"/>
    <property type="match status" value="1"/>
</dbReference>
<dbReference type="PANTHER" id="PTHR12782">
    <property type="entry name" value="MICROSOMAL PROSTAGLANDIN E SYNTHASE-2"/>
    <property type="match status" value="1"/>
</dbReference>
<dbReference type="CDD" id="cd03197">
    <property type="entry name" value="GST_C_mPGES2"/>
    <property type="match status" value="1"/>
</dbReference>
<dbReference type="InterPro" id="IPR034335">
    <property type="entry name" value="PGES2_C"/>
</dbReference>
<keyword evidence="4" id="KW-0808">Transferase</keyword>
<dbReference type="UniPathway" id="UPA00662"/>
<accession>G0UPZ7</accession>
<dbReference type="SFLD" id="SFLDG01182">
    <property type="entry name" value="Prostaglandin_E_synthase_like"/>
    <property type="match status" value="1"/>
</dbReference>
<dbReference type="InterPro" id="IPR034334">
    <property type="entry name" value="PGES2"/>
</dbReference>
<dbReference type="InterPro" id="IPR036282">
    <property type="entry name" value="Glutathione-S-Trfase_C_sf"/>
</dbReference>
<feature type="domain" description="Glutaredoxin" evidence="3">
    <location>
        <begin position="70"/>
        <end position="119"/>
    </location>
</feature>